<dbReference type="InterPro" id="IPR009057">
    <property type="entry name" value="Homeodomain-like_sf"/>
</dbReference>
<dbReference type="AlphaFoldDB" id="A0AAD8HCE2"/>
<dbReference type="SUPFAM" id="SSF46689">
    <property type="entry name" value="Homeodomain-like"/>
    <property type="match status" value="1"/>
</dbReference>
<dbReference type="Gene3D" id="1.10.246.220">
    <property type="match status" value="1"/>
</dbReference>
<evidence type="ECO:0000256" key="8">
    <source>
        <dbReference type="ARBA" id="ARBA00023242"/>
    </source>
</evidence>
<evidence type="ECO:0000256" key="4">
    <source>
        <dbReference type="ARBA" id="ARBA00023015"/>
    </source>
</evidence>
<dbReference type="InterPro" id="IPR044597">
    <property type="entry name" value="SMH1-6"/>
</dbReference>
<dbReference type="GO" id="GO:0005694">
    <property type="term" value="C:chromosome"/>
    <property type="evidence" value="ECO:0007669"/>
    <property type="project" value="UniProtKB-SubCell"/>
</dbReference>
<comment type="caution">
    <text evidence="12">The sequence shown here is derived from an EMBL/GenBank/DDBJ whole genome shotgun (WGS) entry which is preliminary data.</text>
</comment>
<organism evidence="12 13">
    <name type="scientific">Heracleum sosnowskyi</name>
    <dbReference type="NCBI Taxonomy" id="360622"/>
    <lineage>
        <taxon>Eukaryota</taxon>
        <taxon>Viridiplantae</taxon>
        <taxon>Streptophyta</taxon>
        <taxon>Embryophyta</taxon>
        <taxon>Tracheophyta</taxon>
        <taxon>Spermatophyta</taxon>
        <taxon>Magnoliopsida</taxon>
        <taxon>eudicotyledons</taxon>
        <taxon>Gunneridae</taxon>
        <taxon>Pentapetalae</taxon>
        <taxon>asterids</taxon>
        <taxon>campanulids</taxon>
        <taxon>Apiales</taxon>
        <taxon>Apiaceae</taxon>
        <taxon>Apioideae</taxon>
        <taxon>apioid superclade</taxon>
        <taxon>Tordylieae</taxon>
        <taxon>Tordyliinae</taxon>
        <taxon>Heracleum</taxon>
    </lineage>
</organism>
<dbReference type="PROSITE" id="PS50090">
    <property type="entry name" value="MYB_LIKE"/>
    <property type="match status" value="1"/>
</dbReference>
<sequence>MGPCKIKWTAEEEAAMRAGVVKHGASKWRVILKDPEFKNVLCARSNIDLKDKWRNMQLTMNGQSRNRYKPVLKKIEKTSRSCDKSVALTSEGSDEDTIVELEPPSSFNEASQEGGSEKLTRFSLEDIKTVPVDGKLVEVKQGMEYDSAYSNILRNEINVELMRIGLMSPADAAAAAVAAVKKAEAAIAEAEEAEKEAVEAERVAEEAKAFAEKLKKELSEKKARPGYAASRRGKHWWQ</sequence>
<reference evidence="12" key="2">
    <citation type="submission" date="2023-05" db="EMBL/GenBank/DDBJ databases">
        <authorList>
            <person name="Schelkunov M.I."/>
        </authorList>
    </citation>
    <scope>NUCLEOTIDE SEQUENCE</scope>
    <source>
        <strain evidence="12">Hsosn_3</strain>
        <tissue evidence="12">Leaf</tissue>
    </source>
</reference>
<evidence type="ECO:0000256" key="2">
    <source>
        <dbReference type="ARBA" id="ARBA00004604"/>
    </source>
</evidence>
<accession>A0AAD8HCE2</accession>
<evidence type="ECO:0000256" key="5">
    <source>
        <dbReference type="ARBA" id="ARBA00023054"/>
    </source>
</evidence>
<evidence type="ECO:0000256" key="1">
    <source>
        <dbReference type="ARBA" id="ARBA00004286"/>
    </source>
</evidence>
<dbReference type="EMBL" id="JAUIZM010000009">
    <property type="protein sequence ID" value="KAK1363719.1"/>
    <property type="molecule type" value="Genomic_DNA"/>
</dbReference>
<dbReference type="InterPro" id="IPR001005">
    <property type="entry name" value="SANT/Myb"/>
</dbReference>
<keyword evidence="7" id="KW-0804">Transcription</keyword>
<keyword evidence="13" id="KW-1185">Reference proteome</keyword>
<dbReference type="GO" id="GO:0003691">
    <property type="term" value="F:double-stranded telomeric DNA binding"/>
    <property type="evidence" value="ECO:0007669"/>
    <property type="project" value="InterPro"/>
</dbReference>
<evidence type="ECO:0000256" key="7">
    <source>
        <dbReference type="ARBA" id="ARBA00023163"/>
    </source>
</evidence>
<dbReference type="FunFam" id="1.10.10.60:FF:000168">
    <property type="entry name" value="Telomere repeat-binding factor 1"/>
    <property type="match status" value="1"/>
</dbReference>
<dbReference type="PANTHER" id="PTHR46267">
    <property type="entry name" value="SINGLE MYB HISTONE 4"/>
    <property type="match status" value="1"/>
</dbReference>
<evidence type="ECO:0000313" key="13">
    <source>
        <dbReference type="Proteomes" id="UP001237642"/>
    </source>
</evidence>
<comment type="subcellular location">
    <subcellularLocation>
        <location evidence="1">Chromosome</location>
    </subcellularLocation>
    <subcellularLocation>
        <location evidence="2">Nucleus</location>
        <location evidence="2">Nucleolus</location>
    </subcellularLocation>
</comment>
<feature type="region of interest" description="Disordered" evidence="10">
    <location>
        <begin position="218"/>
        <end position="238"/>
    </location>
</feature>
<keyword evidence="4" id="KW-0805">Transcription regulation</keyword>
<keyword evidence="8" id="KW-0539">Nucleus</keyword>
<keyword evidence="3" id="KW-0158">Chromosome</keyword>
<reference evidence="12" key="1">
    <citation type="submission" date="2023-02" db="EMBL/GenBank/DDBJ databases">
        <title>Genome of toxic invasive species Heracleum sosnowskyi carries increased number of genes despite the absence of recent whole-genome duplications.</title>
        <authorList>
            <person name="Schelkunov M."/>
            <person name="Shtratnikova V."/>
            <person name="Makarenko M."/>
            <person name="Klepikova A."/>
            <person name="Omelchenko D."/>
            <person name="Novikova G."/>
            <person name="Obukhova E."/>
            <person name="Bogdanov V."/>
            <person name="Penin A."/>
            <person name="Logacheva M."/>
        </authorList>
    </citation>
    <scope>NUCLEOTIDE SEQUENCE</scope>
    <source>
        <strain evidence="12">Hsosn_3</strain>
        <tissue evidence="12">Leaf</tissue>
    </source>
</reference>
<dbReference type="Proteomes" id="UP001237642">
    <property type="component" value="Unassembled WGS sequence"/>
</dbReference>
<evidence type="ECO:0000256" key="6">
    <source>
        <dbReference type="ARBA" id="ARBA00023125"/>
    </source>
</evidence>
<dbReference type="PANTHER" id="PTHR46267:SF8">
    <property type="entry name" value="TELOMERE REPEAT-BINDING FACTOR 1"/>
    <property type="match status" value="1"/>
</dbReference>
<dbReference type="CDD" id="cd11660">
    <property type="entry name" value="SANT_TRF"/>
    <property type="match status" value="1"/>
</dbReference>
<keyword evidence="6" id="KW-0238">DNA-binding</keyword>
<name>A0AAD8HCE2_9APIA</name>
<evidence type="ECO:0000313" key="12">
    <source>
        <dbReference type="EMBL" id="KAK1363719.1"/>
    </source>
</evidence>
<evidence type="ECO:0000259" key="11">
    <source>
        <dbReference type="PROSITE" id="PS50090"/>
    </source>
</evidence>
<protein>
    <recommendedName>
        <fullName evidence="9">MYB transcription factor</fullName>
    </recommendedName>
</protein>
<dbReference type="GO" id="GO:0005730">
    <property type="term" value="C:nucleolus"/>
    <property type="evidence" value="ECO:0007669"/>
    <property type="project" value="UniProtKB-SubCell"/>
</dbReference>
<gene>
    <name evidence="12" type="ORF">POM88_039280</name>
</gene>
<keyword evidence="5" id="KW-0175">Coiled coil</keyword>
<evidence type="ECO:0000256" key="10">
    <source>
        <dbReference type="SAM" id="MobiDB-lite"/>
    </source>
</evidence>
<feature type="domain" description="Myb-like" evidence="11">
    <location>
        <begin position="7"/>
        <end position="57"/>
    </location>
</feature>
<evidence type="ECO:0000256" key="9">
    <source>
        <dbReference type="ARBA" id="ARBA00032813"/>
    </source>
</evidence>
<evidence type="ECO:0000256" key="3">
    <source>
        <dbReference type="ARBA" id="ARBA00022454"/>
    </source>
</evidence>
<proteinExistence type="predicted"/>